<dbReference type="PROSITE" id="PS51257">
    <property type="entry name" value="PROKAR_LIPOPROTEIN"/>
    <property type="match status" value="1"/>
</dbReference>
<name>A0A1S9PG55_9SPHI</name>
<gene>
    <name evidence="2" type="ORF">BC343_27700</name>
</gene>
<feature type="region of interest" description="Disordered" evidence="1">
    <location>
        <begin position="24"/>
        <end position="49"/>
    </location>
</feature>
<keyword evidence="3" id="KW-1185">Reference proteome</keyword>
<dbReference type="AlphaFoldDB" id="A0A1S9PG55"/>
<comment type="caution">
    <text evidence="2">The sequence shown here is derived from an EMBL/GenBank/DDBJ whole genome shotgun (WGS) entry which is preliminary data.</text>
</comment>
<reference evidence="2 3" key="1">
    <citation type="submission" date="2016-07" db="EMBL/GenBank/DDBJ databases">
        <title>Genomic analysis of zinc-resistant bacterium Mucilaginibacter pedocola TBZ30.</title>
        <authorList>
            <person name="Huang J."/>
            <person name="Tang J."/>
        </authorList>
    </citation>
    <scope>NUCLEOTIDE SEQUENCE [LARGE SCALE GENOMIC DNA]</scope>
    <source>
        <strain evidence="2 3">TBZ30</strain>
    </source>
</reference>
<dbReference type="RefSeq" id="WP_078348088.1">
    <property type="nucleotide sequence ID" value="NZ_MBTF01000011.1"/>
</dbReference>
<evidence type="ECO:0000313" key="2">
    <source>
        <dbReference type="EMBL" id="OOQ59941.1"/>
    </source>
</evidence>
<dbReference type="Proteomes" id="UP000189739">
    <property type="component" value="Unassembled WGS sequence"/>
</dbReference>
<sequence length="296" mass="32406">MRKISILCSVALVGLMAVSCGQGKSKKEKKEEKTEESAAQNPPGYDLSAPTEYKMPTELLEISGIAFENGHDDIIYAEQDEDGDIYYLAPGSSTTKSAKFGKHGDYEDVAIGNGQAVILRSDGEFHSFPLSEVTAGTIKSQKAKKLLPKGEYEAMHFDNQSKKLYVLCKQCDIDKSTDNNSGYILNLGADGSISNAGDFNVSVTDMGDGEKKKKFKFRPSAMARNPLTGEWFIVSAINKLLVVTDDKWVPKASYMLKGFLQPEGMAFDSKGNLYISNEGDELASGNILLFKYTKPK</sequence>
<evidence type="ECO:0000256" key="1">
    <source>
        <dbReference type="SAM" id="MobiDB-lite"/>
    </source>
</evidence>
<proteinExistence type="predicted"/>
<dbReference type="EMBL" id="MBTF01000011">
    <property type="protein sequence ID" value="OOQ59941.1"/>
    <property type="molecule type" value="Genomic_DNA"/>
</dbReference>
<dbReference type="STRING" id="1792845.BC343_27700"/>
<protein>
    <recommendedName>
        <fullName evidence="4">SdiA-regulated family protein</fullName>
    </recommendedName>
</protein>
<dbReference type="OrthoDB" id="5292493at2"/>
<evidence type="ECO:0008006" key="4">
    <source>
        <dbReference type="Google" id="ProtNLM"/>
    </source>
</evidence>
<organism evidence="2 3">
    <name type="scientific">Mucilaginibacter pedocola</name>
    <dbReference type="NCBI Taxonomy" id="1792845"/>
    <lineage>
        <taxon>Bacteria</taxon>
        <taxon>Pseudomonadati</taxon>
        <taxon>Bacteroidota</taxon>
        <taxon>Sphingobacteriia</taxon>
        <taxon>Sphingobacteriales</taxon>
        <taxon>Sphingobacteriaceae</taxon>
        <taxon>Mucilaginibacter</taxon>
    </lineage>
</organism>
<evidence type="ECO:0000313" key="3">
    <source>
        <dbReference type="Proteomes" id="UP000189739"/>
    </source>
</evidence>
<accession>A0A1S9PG55</accession>
<dbReference type="SUPFAM" id="SSF50956">
    <property type="entry name" value="Thermostable phytase (3-phytase)"/>
    <property type="match status" value="1"/>
</dbReference>